<evidence type="ECO:0000256" key="5">
    <source>
        <dbReference type="ARBA" id="ARBA00023002"/>
    </source>
</evidence>
<dbReference type="InterPro" id="IPR006311">
    <property type="entry name" value="TAT_signal"/>
</dbReference>
<keyword evidence="8" id="KW-1185">Reference proteome</keyword>
<dbReference type="Proteomes" id="UP000572007">
    <property type="component" value="Unassembled WGS sequence"/>
</dbReference>
<dbReference type="PROSITE" id="PS51318">
    <property type="entry name" value="TAT"/>
    <property type="match status" value="1"/>
</dbReference>
<dbReference type="Gene3D" id="3.30.43.10">
    <property type="entry name" value="Uridine Diphospho-n-acetylenolpyruvylglucosamine Reductase, domain 2"/>
    <property type="match status" value="1"/>
</dbReference>
<accession>A0A846W7Z9</accession>
<protein>
    <submittedName>
        <fullName evidence="7">FAD-binding oxidoreductase</fullName>
    </submittedName>
</protein>
<name>A0A846W7Z9_9NOCA</name>
<dbReference type="PROSITE" id="PS51257">
    <property type="entry name" value="PROKAR_LIPOPROTEIN"/>
    <property type="match status" value="1"/>
</dbReference>
<dbReference type="PROSITE" id="PS51387">
    <property type="entry name" value="FAD_PCMH"/>
    <property type="match status" value="1"/>
</dbReference>
<dbReference type="PANTHER" id="PTHR42973:SF39">
    <property type="entry name" value="FAD-BINDING PCMH-TYPE DOMAIN-CONTAINING PROTEIN"/>
    <property type="match status" value="1"/>
</dbReference>
<keyword evidence="5" id="KW-0560">Oxidoreductase</keyword>
<keyword evidence="3" id="KW-0285">Flavoprotein</keyword>
<evidence type="ECO:0000256" key="4">
    <source>
        <dbReference type="ARBA" id="ARBA00022827"/>
    </source>
</evidence>
<sequence>MSIRKVGRNLPSDLSRRHFLALGGGVAVASTLAACSAGAEGGTPAAGKDLRSAIRGRILLPGDEGFDLAARPWNSTIDQSVRAVAHIADADDAAALVRYAHSAGMSLAVQPIGHGASGAAEGTILVRTDQLDQLRIDAGARSARVGAGVSWNAVQAASAAANLTGAPGSSSAVSVAGYTLGGGLSWFGRKYGWAADNVKAFDVIDAQGRRLRATADTEADLYWALRGGGGDFALVTAIELELHPAPTLYGGRMLWPVQRAPEVLAAFRSVTGQAPNELTVWFSLFQFPKAPPMVGIDATYLGDAAEGSRLLRQFDDIGGRVSDTRSTMAFTALDSITTEPSTPTPSRHRAAFLADLDDAAVGKLLAEPVAPLLSVQIRHLGGALAEPSDSPASAISERYYIGFLGIQTKPDDAAAIQARSQKYLDALGPELIGRTPFTMLTPGQTARDAFSHDIIDRLREIKRARDPHGLFRSNYQVLD</sequence>
<dbReference type="Gene3D" id="3.30.465.10">
    <property type="match status" value="1"/>
</dbReference>
<dbReference type="InterPro" id="IPR016167">
    <property type="entry name" value="FAD-bd_PCMH_sub1"/>
</dbReference>
<proteinExistence type="inferred from homology"/>
<dbReference type="InterPro" id="IPR006094">
    <property type="entry name" value="Oxid_FAD_bind_N"/>
</dbReference>
<evidence type="ECO:0000256" key="3">
    <source>
        <dbReference type="ARBA" id="ARBA00022630"/>
    </source>
</evidence>
<comment type="similarity">
    <text evidence="2">Belongs to the oxygen-dependent FAD-linked oxidoreductase family.</text>
</comment>
<comment type="caution">
    <text evidence="7">The sequence shown here is derived from an EMBL/GenBank/DDBJ whole genome shotgun (WGS) entry which is preliminary data.</text>
</comment>
<evidence type="ECO:0000259" key="6">
    <source>
        <dbReference type="PROSITE" id="PS51387"/>
    </source>
</evidence>
<dbReference type="InterPro" id="IPR016166">
    <property type="entry name" value="FAD-bd_PCMH"/>
</dbReference>
<dbReference type="InterPro" id="IPR050416">
    <property type="entry name" value="FAD-linked_Oxidoreductase"/>
</dbReference>
<dbReference type="InterPro" id="IPR036318">
    <property type="entry name" value="FAD-bd_PCMH-like_sf"/>
</dbReference>
<reference evidence="7 8" key="1">
    <citation type="submission" date="2020-04" db="EMBL/GenBank/DDBJ databases">
        <title>MicrobeNet Type strains.</title>
        <authorList>
            <person name="Nicholson A.C."/>
        </authorList>
    </citation>
    <scope>NUCLEOTIDE SEQUENCE [LARGE SCALE GENOMIC DNA]</scope>
    <source>
        <strain evidence="7 8">DSM 44960</strain>
    </source>
</reference>
<dbReference type="GO" id="GO:0071949">
    <property type="term" value="F:FAD binding"/>
    <property type="evidence" value="ECO:0007669"/>
    <property type="project" value="InterPro"/>
</dbReference>
<evidence type="ECO:0000313" key="7">
    <source>
        <dbReference type="EMBL" id="NKX89479.1"/>
    </source>
</evidence>
<dbReference type="GO" id="GO:0016491">
    <property type="term" value="F:oxidoreductase activity"/>
    <property type="evidence" value="ECO:0007669"/>
    <property type="project" value="UniProtKB-KW"/>
</dbReference>
<keyword evidence="4" id="KW-0274">FAD</keyword>
<organism evidence="7 8">
    <name type="scientific">Nocardia coubleae</name>
    <dbReference type="NCBI Taxonomy" id="356147"/>
    <lineage>
        <taxon>Bacteria</taxon>
        <taxon>Bacillati</taxon>
        <taxon>Actinomycetota</taxon>
        <taxon>Actinomycetes</taxon>
        <taxon>Mycobacteriales</taxon>
        <taxon>Nocardiaceae</taxon>
        <taxon>Nocardia</taxon>
    </lineage>
</organism>
<comment type="cofactor">
    <cofactor evidence="1">
        <name>FAD</name>
        <dbReference type="ChEBI" id="CHEBI:57692"/>
    </cofactor>
</comment>
<evidence type="ECO:0000313" key="8">
    <source>
        <dbReference type="Proteomes" id="UP000572007"/>
    </source>
</evidence>
<dbReference type="Gene3D" id="3.40.462.20">
    <property type="match status" value="1"/>
</dbReference>
<dbReference type="InterPro" id="IPR016169">
    <property type="entry name" value="FAD-bd_PCMH_sub2"/>
</dbReference>
<gene>
    <name evidence="7" type="ORF">HGA10_19500</name>
</gene>
<dbReference type="SUPFAM" id="SSF56176">
    <property type="entry name" value="FAD-binding/transporter-associated domain-like"/>
    <property type="match status" value="1"/>
</dbReference>
<feature type="domain" description="FAD-binding PCMH-type" evidence="6">
    <location>
        <begin position="77"/>
        <end position="245"/>
    </location>
</feature>
<evidence type="ECO:0000256" key="1">
    <source>
        <dbReference type="ARBA" id="ARBA00001974"/>
    </source>
</evidence>
<evidence type="ECO:0000256" key="2">
    <source>
        <dbReference type="ARBA" id="ARBA00005466"/>
    </source>
</evidence>
<dbReference type="PANTHER" id="PTHR42973">
    <property type="entry name" value="BINDING OXIDOREDUCTASE, PUTATIVE (AFU_ORTHOLOGUE AFUA_1G17690)-RELATED"/>
    <property type="match status" value="1"/>
</dbReference>
<dbReference type="AlphaFoldDB" id="A0A846W7Z9"/>
<dbReference type="EMBL" id="JAAXOM010000005">
    <property type="protein sequence ID" value="NKX89479.1"/>
    <property type="molecule type" value="Genomic_DNA"/>
</dbReference>
<dbReference type="Pfam" id="PF01565">
    <property type="entry name" value="FAD_binding_4"/>
    <property type="match status" value="1"/>
</dbReference>